<feature type="transmembrane region" description="Helical" evidence="2">
    <location>
        <begin position="42"/>
        <end position="66"/>
    </location>
</feature>
<keyword evidence="2" id="KW-1133">Transmembrane helix</keyword>
<proteinExistence type="predicted"/>
<protein>
    <submittedName>
        <fullName evidence="3">DUF3084 domain-containing protein</fullName>
    </submittedName>
</protein>
<dbReference type="Proteomes" id="UP001268256">
    <property type="component" value="Unassembled WGS sequence"/>
</dbReference>
<evidence type="ECO:0000313" key="3">
    <source>
        <dbReference type="EMBL" id="MDS3859587.1"/>
    </source>
</evidence>
<gene>
    <name evidence="3" type="ORF">RIF25_02075</name>
</gene>
<comment type="caution">
    <text evidence="3">The sequence shown here is derived from an EMBL/GenBank/DDBJ whole genome shotgun (WGS) entry which is preliminary data.</text>
</comment>
<dbReference type="Gene3D" id="1.20.5.340">
    <property type="match status" value="1"/>
</dbReference>
<evidence type="ECO:0000313" key="4">
    <source>
        <dbReference type="Proteomes" id="UP001268256"/>
    </source>
</evidence>
<evidence type="ECO:0000256" key="2">
    <source>
        <dbReference type="SAM" id="Phobius"/>
    </source>
</evidence>
<dbReference type="RefSeq" id="WP_322876892.1">
    <property type="nucleotide sequence ID" value="NZ_JAVMIP010000001.1"/>
</dbReference>
<keyword evidence="1" id="KW-0175">Coiled coil</keyword>
<keyword evidence="2" id="KW-0812">Transmembrane</keyword>
<dbReference type="SUPFAM" id="SSF57997">
    <property type="entry name" value="Tropomyosin"/>
    <property type="match status" value="1"/>
</dbReference>
<dbReference type="Pfam" id="PF11283">
    <property type="entry name" value="DUF3084"/>
    <property type="match status" value="1"/>
</dbReference>
<sequence>MVGYVLILAVIILGGAIATVGDRLGSKVGKARLSLFNLRPKQTAVLITILTGSLIAGSTLGILFAVSKELRDAVFRIESIQRQRQAAEVELKTALIQKNSIESDLAASQANLSQVKTQLAGATKSLKAALTRQAQTQRLFKQLQARYRQTQANLAQVQAKSRTLQTEITRLQAEQTTALRQLQTAQGQRQELEIAVTEIQTRLAAAERQKQALEDSIATIQTQLASADQQRQALLDQQTKLRSEIKTLETSRQRLEENVEVLLLGLRRGTISIRAGQVLAAGVVKNIDSPTKAQQAIEEFLRQARRNAIILNNPQNIKPTDQVIQVTTADIDRLMQQLLTGKTYSVRILAAANYLQGEANILVVPQAAENTLIFEPGATIAQIRLNPSKMSDEQILQRLDALFSTSNQRAIEAGVWPDPVSGTVGAFDQIELVKFILALRNYPGEMEISSIVPQAIYTSGPMKLELVARQNQKIILRGG</sequence>
<accession>A0AAE4JYC6</accession>
<organism evidence="3 4">
    <name type="scientific">Pseudocalidococcus azoricus BACA0444</name>
    <dbReference type="NCBI Taxonomy" id="2918990"/>
    <lineage>
        <taxon>Bacteria</taxon>
        <taxon>Bacillati</taxon>
        <taxon>Cyanobacteriota</taxon>
        <taxon>Cyanophyceae</taxon>
        <taxon>Acaryochloridales</taxon>
        <taxon>Thermosynechococcaceae</taxon>
        <taxon>Pseudocalidococcus</taxon>
        <taxon>Pseudocalidococcus azoricus</taxon>
    </lineage>
</organism>
<feature type="coiled-coil region" evidence="1">
    <location>
        <begin position="140"/>
        <end position="258"/>
    </location>
</feature>
<reference evidence="4" key="1">
    <citation type="submission" date="2023-07" db="EMBL/GenBank/DDBJ databases">
        <authorList>
            <person name="Luz R."/>
            <person name="Cordeiro R."/>
            <person name="Fonseca A."/>
            <person name="Goncalves V."/>
        </authorList>
    </citation>
    <scope>NUCLEOTIDE SEQUENCE [LARGE SCALE GENOMIC DNA]</scope>
    <source>
        <strain evidence="4">BACA0444</strain>
    </source>
</reference>
<name>A0AAE4JYC6_9CYAN</name>
<dbReference type="EMBL" id="JAVMIP010000001">
    <property type="protein sequence ID" value="MDS3859587.1"/>
    <property type="molecule type" value="Genomic_DNA"/>
</dbReference>
<dbReference type="InterPro" id="IPR021435">
    <property type="entry name" value="DUF3084"/>
</dbReference>
<keyword evidence="4" id="KW-1185">Reference proteome</keyword>
<keyword evidence="2" id="KW-0472">Membrane</keyword>
<evidence type="ECO:0000256" key="1">
    <source>
        <dbReference type="SAM" id="Coils"/>
    </source>
</evidence>
<dbReference type="AlphaFoldDB" id="A0AAE4JYC6"/>